<dbReference type="GO" id="GO:0005802">
    <property type="term" value="C:trans-Golgi network"/>
    <property type="evidence" value="ECO:0007669"/>
    <property type="project" value="TreeGrafter"/>
</dbReference>
<dbReference type="InterPro" id="IPR040314">
    <property type="entry name" value="DOP1"/>
</dbReference>
<evidence type="ECO:0000313" key="5">
    <source>
        <dbReference type="EMBL" id="KAH3737068.1"/>
    </source>
</evidence>
<accession>A0A9D4D0Y0</accession>
<organism evidence="5 6">
    <name type="scientific">Dreissena polymorpha</name>
    <name type="common">Zebra mussel</name>
    <name type="synonym">Mytilus polymorpha</name>
    <dbReference type="NCBI Taxonomy" id="45954"/>
    <lineage>
        <taxon>Eukaryota</taxon>
        <taxon>Metazoa</taxon>
        <taxon>Spiralia</taxon>
        <taxon>Lophotrochozoa</taxon>
        <taxon>Mollusca</taxon>
        <taxon>Bivalvia</taxon>
        <taxon>Autobranchia</taxon>
        <taxon>Heteroconchia</taxon>
        <taxon>Euheterodonta</taxon>
        <taxon>Imparidentia</taxon>
        <taxon>Neoheterodontei</taxon>
        <taxon>Myida</taxon>
        <taxon>Dreissenoidea</taxon>
        <taxon>Dreissenidae</taxon>
        <taxon>Dreissena</taxon>
    </lineage>
</organism>
<dbReference type="InterPro" id="IPR007249">
    <property type="entry name" value="DOP1_N"/>
</dbReference>
<feature type="domain" description="DOP1 N-terminal" evidence="4">
    <location>
        <begin position="4"/>
        <end position="66"/>
    </location>
</feature>
<evidence type="ECO:0000259" key="4">
    <source>
        <dbReference type="Pfam" id="PF04118"/>
    </source>
</evidence>
<protein>
    <recommendedName>
        <fullName evidence="4">DOP1 N-terminal domain-containing protein</fullName>
    </recommendedName>
</protein>
<dbReference type="GO" id="GO:0006895">
    <property type="term" value="P:Golgi to endosome transport"/>
    <property type="evidence" value="ECO:0007669"/>
    <property type="project" value="InterPro"/>
</dbReference>
<dbReference type="GO" id="GO:0005768">
    <property type="term" value="C:endosome"/>
    <property type="evidence" value="ECO:0007669"/>
    <property type="project" value="TreeGrafter"/>
</dbReference>
<evidence type="ECO:0000256" key="2">
    <source>
        <dbReference type="ARBA" id="ARBA00022927"/>
    </source>
</evidence>
<evidence type="ECO:0000256" key="1">
    <source>
        <dbReference type="ARBA" id="ARBA00022448"/>
    </source>
</evidence>
<keyword evidence="1" id="KW-0813">Transport</keyword>
<dbReference type="GO" id="GO:0005829">
    <property type="term" value="C:cytosol"/>
    <property type="evidence" value="ECO:0007669"/>
    <property type="project" value="GOC"/>
</dbReference>
<keyword evidence="6" id="KW-1185">Reference proteome</keyword>
<dbReference type="Pfam" id="PF04118">
    <property type="entry name" value="Dopey_N"/>
    <property type="match status" value="1"/>
</dbReference>
<name>A0A9D4D0Y0_DREPO</name>
<reference evidence="5" key="2">
    <citation type="submission" date="2020-11" db="EMBL/GenBank/DDBJ databases">
        <authorList>
            <person name="McCartney M.A."/>
            <person name="Auch B."/>
            <person name="Kono T."/>
            <person name="Mallez S."/>
            <person name="Becker A."/>
            <person name="Gohl D.M."/>
            <person name="Silverstein K.A.T."/>
            <person name="Koren S."/>
            <person name="Bechman K.B."/>
            <person name="Herman A."/>
            <person name="Abrahante J.E."/>
            <person name="Garbe J."/>
        </authorList>
    </citation>
    <scope>NUCLEOTIDE SEQUENCE</scope>
    <source>
        <strain evidence="5">Duluth1</strain>
        <tissue evidence="5">Whole animal</tissue>
    </source>
</reference>
<dbReference type="GO" id="GO:0015031">
    <property type="term" value="P:protein transport"/>
    <property type="evidence" value="ECO:0007669"/>
    <property type="project" value="UniProtKB-KW"/>
</dbReference>
<dbReference type="Proteomes" id="UP000828390">
    <property type="component" value="Unassembled WGS sequence"/>
</dbReference>
<dbReference type="PANTHER" id="PTHR14042">
    <property type="entry name" value="DOPEY-RELATED"/>
    <property type="match status" value="1"/>
</dbReference>
<gene>
    <name evidence="5" type="ORF">DPMN_043644</name>
</gene>
<comment type="caution">
    <text evidence="5">The sequence shown here is derived from an EMBL/GenBank/DDBJ whole genome shotgun (WGS) entry which is preliminary data.</text>
</comment>
<evidence type="ECO:0000313" key="6">
    <source>
        <dbReference type="Proteomes" id="UP000828390"/>
    </source>
</evidence>
<evidence type="ECO:0000256" key="3">
    <source>
        <dbReference type="ARBA" id="ARBA00046326"/>
    </source>
</evidence>
<dbReference type="AlphaFoldDB" id="A0A9D4D0Y0"/>
<keyword evidence="2" id="KW-0653">Protein transport</keyword>
<sequence length="106" mass="12301">MNYQLKIEALCSAVQDSSVLVQRSMLDFLLVAFPLHNRQLTHADMARVVLATITVLLRRDMSLNRYMEAASYLDDVCKTEMACLYYKKSSFLIECVKQEYLQITRL</sequence>
<reference evidence="5" key="1">
    <citation type="journal article" date="2019" name="bioRxiv">
        <title>The Genome of the Zebra Mussel, Dreissena polymorpha: A Resource for Invasive Species Research.</title>
        <authorList>
            <person name="McCartney M.A."/>
            <person name="Auch B."/>
            <person name="Kono T."/>
            <person name="Mallez S."/>
            <person name="Zhang Y."/>
            <person name="Obille A."/>
            <person name="Becker A."/>
            <person name="Abrahante J.E."/>
            <person name="Garbe J."/>
            <person name="Badalamenti J.P."/>
            <person name="Herman A."/>
            <person name="Mangelson H."/>
            <person name="Liachko I."/>
            <person name="Sullivan S."/>
            <person name="Sone E.D."/>
            <person name="Koren S."/>
            <person name="Silverstein K.A.T."/>
            <person name="Beckman K.B."/>
            <person name="Gohl D.M."/>
        </authorList>
    </citation>
    <scope>NUCLEOTIDE SEQUENCE</scope>
    <source>
        <strain evidence="5">Duluth1</strain>
        <tissue evidence="5">Whole animal</tissue>
    </source>
</reference>
<proteinExistence type="inferred from homology"/>
<comment type="similarity">
    <text evidence="3">Belongs to the DOP1 family.</text>
</comment>
<dbReference type="EMBL" id="JAIWYP010000011">
    <property type="protein sequence ID" value="KAH3737068.1"/>
    <property type="molecule type" value="Genomic_DNA"/>
</dbReference>
<dbReference type="PANTHER" id="PTHR14042:SF24">
    <property type="entry name" value="PROTEIN DOPEY-1 HOMOLOG"/>
    <property type="match status" value="1"/>
</dbReference>